<evidence type="ECO:0000256" key="2">
    <source>
        <dbReference type="ARBA" id="ARBA00022475"/>
    </source>
</evidence>
<evidence type="ECO:0000259" key="7">
    <source>
        <dbReference type="Pfam" id="PF09335"/>
    </source>
</evidence>
<organism evidence="8 9">
    <name type="scientific">Candidatus Moanibacter tarae</name>
    <dbReference type="NCBI Taxonomy" id="2200854"/>
    <lineage>
        <taxon>Bacteria</taxon>
        <taxon>Pseudomonadati</taxon>
        <taxon>Verrucomicrobiota</taxon>
        <taxon>Opitutia</taxon>
        <taxon>Puniceicoccales</taxon>
        <taxon>Puniceicoccales incertae sedis</taxon>
        <taxon>Candidatus Moanibacter</taxon>
    </lineage>
</organism>
<comment type="similarity">
    <text evidence="6">Belongs to the TVP38/TMEM64 family.</text>
</comment>
<dbReference type="EMBL" id="CP029803">
    <property type="protein sequence ID" value="AWT59951.1"/>
    <property type="molecule type" value="Genomic_DNA"/>
</dbReference>
<gene>
    <name evidence="8" type="primary">ydjZ</name>
    <name evidence="8" type="ORF">DF168_01149</name>
</gene>
<protein>
    <recommendedName>
        <fullName evidence="6">TVP38/TMEM64 family membrane protein</fullName>
    </recommendedName>
</protein>
<comment type="subcellular location">
    <subcellularLocation>
        <location evidence="1 6">Cell membrane</location>
        <topology evidence="1 6">Multi-pass membrane protein</topology>
    </subcellularLocation>
</comment>
<dbReference type="Proteomes" id="UP000247465">
    <property type="component" value="Chromosome"/>
</dbReference>
<feature type="transmembrane region" description="Helical" evidence="6">
    <location>
        <begin position="159"/>
        <end position="182"/>
    </location>
</feature>
<dbReference type="GO" id="GO:0005886">
    <property type="term" value="C:plasma membrane"/>
    <property type="evidence" value="ECO:0007669"/>
    <property type="project" value="UniProtKB-SubCell"/>
</dbReference>
<evidence type="ECO:0000256" key="6">
    <source>
        <dbReference type="RuleBase" id="RU366058"/>
    </source>
</evidence>
<feature type="transmembrane region" description="Helical" evidence="6">
    <location>
        <begin position="49"/>
        <end position="69"/>
    </location>
</feature>
<sequence length="239" mass="25529">MGPSKNLPIKGALVLASPIVIIILGRLFLMGNSLESFNLWVEDLGEWGYIAFFGIYVLSTIFLLPGSVLTLGAGFSFGIVVGSLVASISATVGASLAFLIARYLARDTILKKLNRNVKFAAIDSAIGREGGKIVLLLRLNPISPFNALNYFLGLTAIRFWSYLLASWIGMIPGTILYVYLGVAGKAGLEAASGGQGRSTLEYIFLGIGLIATLILTIYIAQIARKALQESELHGSSIEL</sequence>
<evidence type="ECO:0000256" key="1">
    <source>
        <dbReference type="ARBA" id="ARBA00004651"/>
    </source>
</evidence>
<accession>A0A2Z4AD77</accession>
<keyword evidence="2 6" id="KW-1003">Cell membrane</keyword>
<feature type="domain" description="VTT" evidence="7">
    <location>
        <begin position="64"/>
        <end position="181"/>
    </location>
</feature>
<dbReference type="AlphaFoldDB" id="A0A2Z4AD77"/>
<evidence type="ECO:0000256" key="4">
    <source>
        <dbReference type="ARBA" id="ARBA00022989"/>
    </source>
</evidence>
<keyword evidence="5 6" id="KW-0472">Membrane</keyword>
<feature type="transmembrane region" description="Helical" evidence="6">
    <location>
        <begin position="202"/>
        <end position="220"/>
    </location>
</feature>
<evidence type="ECO:0000313" key="9">
    <source>
        <dbReference type="Proteomes" id="UP000247465"/>
    </source>
</evidence>
<dbReference type="KEGG" id="mtar:DF168_01149"/>
<proteinExistence type="inferred from homology"/>
<keyword evidence="3 6" id="KW-0812">Transmembrane</keyword>
<evidence type="ECO:0000256" key="3">
    <source>
        <dbReference type="ARBA" id="ARBA00022692"/>
    </source>
</evidence>
<dbReference type="InterPro" id="IPR015414">
    <property type="entry name" value="TMEM64"/>
</dbReference>
<dbReference type="Pfam" id="PF09335">
    <property type="entry name" value="VTT_dom"/>
    <property type="match status" value="1"/>
</dbReference>
<evidence type="ECO:0000256" key="5">
    <source>
        <dbReference type="ARBA" id="ARBA00023136"/>
    </source>
</evidence>
<reference evidence="8 9" key="1">
    <citation type="submission" date="2018-06" db="EMBL/GenBank/DDBJ databases">
        <title>Draft Genome Sequence of a Novel Marine Bacterium Related to the Verrucomicrobia.</title>
        <authorList>
            <person name="Vosseberg J."/>
            <person name="Martijn J."/>
            <person name="Ettema T.J.G."/>
        </authorList>
    </citation>
    <scope>NUCLEOTIDE SEQUENCE [LARGE SCALE GENOMIC DNA]</scope>
    <source>
        <strain evidence="8">TARA_B100001123</strain>
    </source>
</reference>
<dbReference type="PANTHER" id="PTHR12677">
    <property type="entry name" value="GOLGI APPARATUS MEMBRANE PROTEIN TVP38-RELATED"/>
    <property type="match status" value="1"/>
</dbReference>
<keyword evidence="4 6" id="KW-1133">Transmembrane helix</keyword>
<dbReference type="PANTHER" id="PTHR12677:SF59">
    <property type="entry name" value="GOLGI APPARATUS MEMBRANE PROTEIN TVP38-RELATED"/>
    <property type="match status" value="1"/>
</dbReference>
<name>A0A2Z4AD77_9BACT</name>
<feature type="transmembrane region" description="Helical" evidence="6">
    <location>
        <begin position="12"/>
        <end position="29"/>
    </location>
</feature>
<dbReference type="InterPro" id="IPR032816">
    <property type="entry name" value="VTT_dom"/>
</dbReference>
<evidence type="ECO:0000313" key="8">
    <source>
        <dbReference type="EMBL" id="AWT59951.1"/>
    </source>
</evidence>
<feature type="transmembrane region" description="Helical" evidence="6">
    <location>
        <begin position="75"/>
        <end position="105"/>
    </location>
</feature>